<evidence type="ECO:0000256" key="10">
    <source>
        <dbReference type="ARBA" id="ARBA00023204"/>
    </source>
</evidence>
<dbReference type="Pfam" id="PF02463">
    <property type="entry name" value="SMC_N"/>
    <property type="match status" value="1"/>
</dbReference>
<evidence type="ECO:0000256" key="5">
    <source>
        <dbReference type="ARBA" id="ARBA00022705"/>
    </source>
</evidence>
<keyword evidence="8 12" id="KW-0067">ATP-binding</keyword>
<evidence type="ECO:0000259" key="14">
    <source>
        <dbReference type="Pfam" id="PF02463"/>
    </source>
</evidence>
<comment type="subcellular location">
    <subcellularLocation>
        <location evidence="1 12 13">Cytoplasm</location>
    </subcellularLocation>
</comment>
<keyword evidence="10 12" id="KW-0234">DNA repair</keyword>
<evidence type="ECO:0000313" key="15">
    <source>
        <dbReference type="EMBL" id="MBW7572916.1"/>
    </source>
</evidence>
<evidence type="ECO:0000313" key="16">
    <source>
        <dbReference type="Proteomes" id="UP000719942"/>
    </source>
</evidence>
<evidence type="ECO:0000256" key="9">
    <source>
        <dbReference type="ARBA" id="ARBA00023125"/>
    </source>
</evidence>
<keyword evidence="7 12" id="KW-0227">DNA damage</keyword>
<evidence type="ECO:0000256" key="12">
    <source>
        <dbReference type="HAMAP-Rule" id="MF_00365"/>
    </source>
</evidence>
<dbReference type="PROSITE" id="PS00618">
    <property type="entry name" value="RECF_2"/>
    <property type="match status" value="1"/>
</dbReference>
<keyword evidence="5 12" id="KW-0235">DNA replication</keyword>
<comment type="similarity">
    <text evidence="2 12 13">Belongs to the RecF family.</text>
</comment>
<dbReference type="RefSeq" id="WP_219965331.1">
    <property type="nucleotide sequence ID" value="NZ_JAGFNZ010000003.1"/>
</dbReference>
<dbReference type="EMBL" id="JAGFNZ010000003">
    <property type="protein sequence ID" value="MBW7572916.1"/>
    <property type="molecule type" value="Genomic_DNA"/>
</dbReference>
<dbReference type="Gene3D" id="3.40.50.300">
    <property type="entry name" value="P-loop containing nucleotide triphosphate hydrolases"/>
    <property type="match status" value="1"/>
</dbReference>
<keyword evidence="6 12" id="KW-0547">Nucleotide-binding</keyword>
<evidence type="ECO:0000256" key="7">
    <source>
        <dbReference type="ARBA" id="ARBA00022763"/>
    </source>
</evidence>
<evidence type="ECO:0000256" key="1">
    <source>
        <dbReference type="ARBA" id="ARBA00004496"/>
    </source>
</evidence>
<protein>
    <recommendedName>
        <fullName evidence="3 12">DNA replication and repair protein RecF</fullName>
    </recommendedName>
</protein>
<gene>
    <name evidence="12 15" type="primary">recF</name>
    <name evidence="15" type="ORF">J5W02_08825</name>
</gene>
<accession>A0ABS7DP91</accession>
<evidence type="ECO:0000256" key="4">
    <source>
        <dbReference type="ARBA" id="ARBA00022490"/>
    </source>
</evidence>
<dbReference type="PANTHER" id="PTHR32182:SF0">
    <property type="entry name" value="DNA REPLICATION AND REPAIR PROTEIN RECF"/>
    <property type="match status" value="1"/>
</dbReference>
<dbReference type="InterPro" id="IPR027417">
    <property type="entry name" value="P-loop_NTPase"/>
</dbReference>
<organism evidence="15 16">
    <name type="scientific">Caproiciproducens faecalis</name>
    <dbReference type="NCBI Taxonomy" id="2820301"/>
    <lineage>
        <taxon>Bacteria</taxon>
        <taxon>Bacillati</taxon>
        <taxon>Bacillota</taxon>
        <taxon>Clostridia</taxon>
        <taxon>Eubacteriales</taxon>
        <taxon>Acutalibacteraceae</taxon>
        <taxon>Caproiciproducens</taxon>
    </lineage>
</organism>
<dbReference type="NCBIfam" id="TIGR00611">
    <property type="entry name" value="recf"/>
    <property type="match status" value="1"/>
</dbReference>
<dbReference type="InterPro" id="IPR001238">
    <property type="entry name" value="DNA-binding_RecF"/>
</dbReference>
<keyword evidence="11 12" id="KW-0742">SOS response</keyword>
<feature type="binding site" evidence="12">
    <location>
        <begin position="30"/>
        <end position="37"/>
    </location>
    <ligand>
        <name>ATP</name>
        <dbReference type="ChEBI" id="CHEBI:30616"/>
    </ligand>
</feature>
<sequence length="355" mass="39689">MIIQHLEAENYRNIRRCVIIPQNGINIIYGKNAQGKTNLLEAVWLFTGGRSFRGAKDADLILQGEAGAKLSLEFFSGERVQTAEITIENGRRSAALNGIPQKNASGLVGKFFSVIFSPEHIALVREGPSQRRDFIDAALCQIKPGYAALLARYNRTLNQRNTLLKDIPRHAELMDTLEIWDEKLASYGEAVVLGRMDYIHKIREPVKEIYAGISQHTETIDLTYQKSAENLKTALKASRREDVALGHTSVGPHRDDMDISIDQRCARSFGSQGQKRSAVLALKLAEAEMLYRQTGERPVILLDDVMSELDSGRQDYLLNHLNSCQVFITCCEPGAIKQLREGALFEMDSGTLIKK</sequence>
<evidence type="ECO:0000256" key="13">
    <source>
        <dbReference type="RuleBase" id="RU000578"/>
    </source>
</evidence>
<evidence type="ECO:0000256" key="6">
    <source>
        <dbReference type="ARBA" id="ARBA00022741"/>
    </source>
</evidence>
<dbReference type="Gene3D" id="1.20.1050.90">
    <property type="entry name" value="RecF/RecN/SMC, N-terminal domain"/>
    <property type="match status" value="1"/>
</dbReference>
<keyword evidence="9 12" id="KW-0238">DNA-binding</keyword>
<proteinExistence type="inferred from homology"/>
<evidence type="ECO:0000256" key="8">
    <source>
        <dbReference type="ARBA" id="ARBA00022840"/>
    </source>
</evidence>
<dbReference type="InterPro" id="IPR042174">
    <property type="entry name" value="RecF_2"/>
</dbReference>
<evidence type="ECO:0000256" key="3">
    <source>
        <dbReference type="ARBA" id="ARBA00020170"/>
    </source>
</evidence>
<dbReference type="InterPro" id="IPR018078">
    <property type="entry name" value="DNA-binding_RecF_CS"/>
</dbReference>
<dbReference type="PROSITE" id="PS00617">
    <property type="entry name" value="RECF_1"/>
    <property type="match status" value="1"/>
</dbReference>
<dbReference type="PANTHER" id="PTHR32182">
    <property type="entry name" value="DNA REPLICATION AND REPAIR PROTEIN RECF"/>
    <property type="match status" value="1"/>
</dbReference>
<dbReference type="HAMAP" id="MF_00365">
    <property type="entry name" value="RecF"/>
    <property type="match status" value="1"/>
</dbReference>
<name>A0ABS7DP91_9FIRM</name>
<keyword evidence="4 12" id="KW-0963">Cytoplasm</keyword>
<dbReference type="SUPFAM" id="SSF52540">
    <property type="entry name" value="P-loop containing nucleoside triphosphate hydrolases"/>
    <property type="match status" value="1"/>
</dbReference>
<reference evidence="15 16" key="1">
    <citation type="submission" date="2021-03" db="EMBL/GenBank/DDBJ databases">
        <title>Caproiciproducens sp. nov. isolated from feces of cow.</title>
        <authorList>
            <person name="Choi J.-Y."/>
        </authorList>
    </citation>
    <scope>NUCLEOTIDE SEQUENCE [LARGE SCALE GENOMIC DNA]</scope>
    <source>
        <strain evidence="15 16">AGMB10547</strain>
    </source>
</reference>
<evidence type="ECO:0000256" key="2">
    <source>
        <dbReference type="ARBA" id="ARBA00008016"/>
    </source>
</evidence>
<dbReference type="InterPro" id="IPR003395">
    <property type="entry name" value="RecF/RecN/SMC_N"/>
</dbReference>
<feature type="domain" description="RecF/RecN/SMC N-terminal" evidence="14">
    <location>
        <begin position="3"/>
        <end position="339"/>
    </location>
</feature>
<keyword evidence="16" id="KW-1185">Reference proteome</keyword>
<comment type="caution">
    <text evidence="15">The sequence shown here is derived from an EMBL/GenBank/DDBJ whole genome shotgun (WGS) entry which is preliminary data.</text>
</comment>
<dbReference type="Proteomes" id="UP000719942">
    <property type="component" value="Unassembled WGS sequence"/>
</dbReference>
<evidence type="ECO:0000256" key="11">
    <source>
        <dbReference type="ARBA" id="ARBA00023236"/>
    </source>
</evidence>
<comment type="function">
    <text evidence="12 13">The RecF protein is involved in DNA metabolism; it is required for DNA replication and normal SOS inducibility. RecF binds preferentially to single-stranded, linear DNA. It also seems to bind ATP.</text>
</comment>